<organism evidence="8 9">
    <name type="scientific">Ancylostoma ceylanicum</name>
    <dbReference type="NCBI Taxonomy" id="53326"/>
    <lineage>
        <taxon>Eukaryota</taxon>
        <taxon>Metazoa</taxon>
        <taxon>Ecdysozoa</taxon>
        <taxon>Nematoda</taxon>
        <taxon>Chromadorea</taxon>
        <taxon>Rhabditida</taxon>
        <taxon>Rhabditina</taxon>
        <taxon>Rhabditomorpha</taxon>
        <taxon>Strongyloidea</taxon>
        <taxon>Ancylostomatidae</taxon>
        <taxon>Ancylostomatinae</taxon>
        <taxon>Ancylostoma</taxon>
    </lineage>
</organism>
<feature type="domain" description="WAP" evidence="7">
    <location>
        <begin position="102"/>
        <end position="156"/>
    </location>
</feature>
<dbReference type="Pfam" id="PF00095">
    <property type="entry name" value="WAP"/>
    <property type="match status" value="1"/>
</dbReference>
<feature type="signal peptide" evidence="5">
    <location>
        <begin position="1"/>
        <end position="18"/>
    </location>
</feature>
<evidence type="ECO:0000313" key="8">
    <source>
        <dbReference type="EMBL" id="EPB71194.1"/>
    </source>
</evidence>
<feature type="chain" id="PRO_5002306901" evidence="5">
    <location>
        <begin position="19"/>
        <end position="375"/>
    </location>
</feature>
<dbReference type="PROSITE" id="PS51390">
    <property type="entry name" value="WAP"/>
    <property type="match status" value="1"/>
</dbReference>
<name>A0A0D6LGS2_9BILA</name>
<dbReference type="PANTHER" id="PTHR10083">
    <property type="entry name" value="KUNITZ-TYPE PROTEASE INHIBITOR-RELATED"/>
    <property type="match status" value="1"/>
</dbReference>
<keyword evidence="5" id="KW-0732">Signal</keyword>
<dbReference type="Proteomes" id="UP000054495">
    <property type="component" value="Unassembled WGS sequence"/>
</dbReference>
<dbReference type="GO" id="GO:0005615">
    <property type="term" value="C:extracellular space"/>
    <property type="evidence" value="ECO:0007669"/>
    <property type="project" value="TreeGrafter"/>
</dbReference>
<dbReference type="InterPro" id="IPR002223">
    <property type="entry name" value="Kunitz_BPTI"/>
</dbReference>
<keyword evidence="2" id="KW-0722">Serine protease inhibitor</keyword>
<feature type="domain" description="BPTI/Kunitz inhibitor" evidence="6">
    <location>
        <begin position="164"/>
        <end position="214"/>
    </location>
</feature>
<dbReference type="FunFam" id="4.10.410.10:FF:000047">
    <property type="entry name" value="Protein CBG06419"/>
    <property type="match status" value="1"/>
</dbReference>
<dbReference type="SMART" id="SM00217">
    <property type="entry name" value="WAP"/>
    <property type="match status" value="1"/>
</dbReference>
<dbReference type="InterPro" id="IPR036880">
    <property type="entry name" value="Kunitz_BPTI_sf"/>
</dbReference>
<dbReference type="InterPro" id="IPR008197">
    <property type="entry name" value="WAP_dom"/>
</dbReference>
<evidence type="ECO:0000256" key="3">
    <source>
        <dbReference type="ARBA" id="ARBA00023157"/>
    </source>
</evidence>
<dbReference type="EMBL" id="KE125130">
    <property type="protein sequence ID" value="EPB71194.1"/>
    <property type="molecule type" value="Genomic_DNA"/>
</dbReference>
<proteinExistence type="predicted"/>
<reference evidence="8 9" key="1">
    <citation type="submission" date="2013-05" db="EMBL/GenBank/DDBJ databases">
        <title>Draft genome of the parasitic nematode Anyclostoma ceylanicum.</title>
        <authorList>
            <person name="Mitreva M."/>
        </authorList>
    </citation>
    <scope>NUCLEOTIDE SEQUENCE [LARGE SCALE GENOMIC DNA]</scope>
</reference>
<dbReference type="InterPro" id="IPR050098">
    <property type="entry name" value="TFPI/VKTCI-like"/>
</dbReference>
<evidence type="ECO:0000256" key="4">
    <source>
        <dbReference type="SAM" id="MobiDB-lite"/>
    </source>
</evidence>
<feature type="region of interest" description="Disordered" evidence="4">
    <location>
        <begin position="319"/>
        <end position="345"/>
    </location>
</feature>
<evidence type="ECO:0000256" key="5">
    <source>
        <dbReference type="SAM" id="SignalP"/>
    </source>
</evidence>
<sequence length="375" mass="40937">MTTRILSVLLALATPSYTLDICDYYRMTGQLDSHPECRRGMPEPETTTTEEPVRIGFCSSSAALIQCTSDAVTCPLSGQVCIQSDGNKCCQIETAGIPASEINAKAGSCPRPLGISVLQDANIGCWMDTNCPGIQKCCVEPNPVTNSATRICRDPVGIRSTSLCSLPLMVGSCTAPVTRFYYDASSGTCQRFTYSGCGGNANNFQSLASCQATCGSSGITGTPQCPADANAGLNCLFAHADACNTSSDCLGRENTMAKLAKEYYIGDIFQNVEIDIEYPRVLIFKGGYDKQQMKNETRNIVNERLKSMTKNALAKSLGKLTKRDTNSGREDRGVQQDQQDENHRRIGRSEDELLSFFDYFFENFDVDFVPEAVYY</sequence>
<dbReference type="PANTHER" id="PTHR10083:SF328">
    <property type="entry name" value="TISSUE FACTOR PATHWAY INHIBITOR"/>
    <property type="match status" value="1"/>
</dbReference>
<keyword evidence="9" id="KW-1185">Reference proteome</keyword>
<dbReference type="InterPro" id="IPR020901">
    <property type="entry name" value="Prtase_inh_Kunz-CS"/>
</dbReference>
<evidence type="ECO:0000259" key="7">
    <source>
        <dbReference type="PROSITE" id="PS51390"/>
    </source>
</evidence>
<dbReference type="Gene3D" id="4.10.410.10">
    <property type="entry name" value="Pancreatic trypsin inhibitor Kunitz domain"/>
    <property type="match status" value="1"/>
</dbReference>
<feature type="compositionally biased region" description="Basic and acidic residues" evidence="4">
    <location>
        <begin position="321"/>
        <end position="345"/>
    </location>
</feature>
<dbReference type="PROSITE" id="PS00280">
    <property type="entry name" value="BPTI_KUNITZ_1"/>
    <property type="match status" value="1"/>
</dbReference>
<dbReference type="Gene3D" id="4.10.75.10">
    <property type="entry name" value="Elafin-like"/>
    <property type="match status" value="1"/>
</dbReference>
<accession>A0A0D6LGS2</accession>
<dbReference type="SUPFAM" id="SSF57362">
    <property type="entry name" value="BPTI-like"/>
    <property type="match status" value="1"/>
</dbReference>
<dbReference type="SMART" id="SM00131">
    <property type="entry name" value="KU"/>
    <property type="match status" value="1"/>
</dbReference>
<evidence type="ECO:0000259" key="6">
    <source>
        <dbReference type="PROSITE" id="PS50279"/>
    </source>
</evidence>
<dbReference type="CDD" id="cd00109">
    <property type="entry name" value="Kunitz-type"/>
    <property type="match status" value="1"/>
</dbReference>
<protein>
    <submittedName>
        <fullName evidence="8">Kunitz/Bovine pancreatic trypsin inhibitor domain protein</fullName>
    </submittedName>
</protein>
<dbReference type="PROSITE" id="PS50279">
    <property type="entry name" value="BPTI_KUNITZ_2"/>
    <property type="match status" value="1"/>
</dbReference>
<dbReference type="InterPro" id="IPR036645">
    <property type="entry name" value="Elafin-like_sf"/>
</dbReference>
<evidence type="ECO:0000313" key="9">
    <source>
        <dbReference type="Proteomes" id="UP000054495"/>
    </source>
</evidence>
<dbReference type="GO" id="GO:0004867">
    <property type="term" value="F:serine-type endopeptidase inhibitor activity"/>
    <property type="evidence" value="ECO:0007669"/>
    <property type="project" value="UniProtKB-KW"/>
</dbReference>
<evidence type="ECO:0000256" key="2">
    <source>
        <dbReference type="ARBA" id="ARBA00022900"/>
    </source>
</evidence>
<keyword evidence="1" id="KW-0646">Protease inhibitor</keyword>
<dbReference type="Pfam" id="PF00014">
    <property type="entry name" value="Kunitz_BPTI"/>
    <property type="match status" value="1"/>
</dbReference>
<keyword evidence="3" id="KW-1015">Disulfide bond</keyword>
<dbReference type="AlphaFoldDB" id="A0A0D6LGS2"/>
<evidence type="ECO:0000256" key="1">
    <source>
        <dbReference type="ARBA" id="ARBA00022690"/>
    </source>
</evidence>
<dbReference type="SUPFAM" id="SSF57256">
    <property type="entry name" value="Elafin-like"/>
    <property type="match status" value="1"/>
</dbReference>
<dbReference type="PRINTS" id="PR00759">
    <property type="entry name" value="BASICPTASE"/>
</dbReference>
<gene>
    <name evidence="8" type="ORF">ANCCEY_09723</name>
</gene>